<evidence type="ECO:0000313" key="4">
    <source>
        <dbReference type="Proteomes" id="UP000000647"/>
    </source>
</evidence>
<feature type="transmembrane region" description="Helical" evidence="2">
    <location>
        <begin position="86"/>
        <end position="108"/>
    </location>
</feature>
<keyword evidence="2" id="KW-1133">Transmembrane helix</keyword>
<reference evidence="3 4" key="2">
    <citation type="journal article" date="2013" name="Stand. Genomic Sci.">
        <title>Complete genome sequence of Halorhodospira halophila SL1.</title>
        <authorList>
            <person name="Challacombe J.F."/>
            <person name="Majid S."/>
            <person name="Deole R."/>
            <person name="Brettin T.S."/>
            <person name="Bruce D."/>
            <person name="Delano S.F."/>
            <person name="Detter J.C."/>
            <person name="Gleasner C.D."/>
            <person name="Han C.S."/>
            <person name="Misra M."/>
            <person name="Reitenga K.G."/>
            <person name="Mikhailova N."/>
            <person name="Woyke T."/>
            <person name="Pitluck S."/>
            <person name="Nolan M."/>
            <person name="Land M.L."/>
            <person name="Saunders E."/>
            <person name="Tapia R."/>
            <person name="Lapidus A."/>
            <person name="Ivanova N."/>
            <person name="Hoff W.D."/>
        </authorList>
    </citation>
    <scope>NUCLEOTIDE SEQUENCE [LARGE SCALE GENOMIC DNA]</scope>
    <source>
        <strain evidence="4">DSM 244 / SL1</strain>
    </source>
</reference>
<sequence length="294" mass="32843">MSPVAGTKEPPMANRYDRPPHPEGPFNADRVADSDPPEQEELGAFQERMRFRARERTLLFLGALGVAAVLVLATRHEPQIAEFMNASAEAVGVALLGLTIGAIVLWGYTLHQLMDPIFGDVLGARGDLEVIDPDVPDYRRLLIVAALINQAATGYFRALRETCDREVRLGDLRALRQYLRQLKNPNLAGAAAPPPTPQDDWERGYVVWSEHSYRFYLDELDTLDYIEFLDGDLEGVSLYFGRPGEGSFPYEIVTCPDVVREAFGSQSGLEERIDEELEDVLEVFGGWGQDLVLY</sequence>
<gene>
    <name evidence="3" type="ordered locus">Hhal_1580</name>
</gene>
<feature type="region of interest" description="Disordered" evidence="1">
    <location>
        <begin position="1"/>
        <end position="39"/>
    </location>
</feature>
<accession>A1WXD2</accession>
<dbReference type="HOGENOM" id="CLU_945835_0_0_6"/>
<feature type="transmembrane region" description="Helical" evidence="2">
    <location>
        <begin position="57"/>
        <end position="74"/>
    </location>
</feature>
<keyword evidence="4" id="KW-1185">Reference proteome</keyword>
<evidence type="ECO:0000256" key="2">
    <source>
        <dbReference type="SAM" id="Phobius"/>
    </source>
</evidence>
<keyword evidence="2" id="KW-0472">Membrane</keyword>
<keyword evidence="2" id="KW-0812">Transmembrane</keyword>
<protein>
    <submittedName>
        <fullName evidence="3">Uncharacterized protein</fullName>
    </submittedName>
</protein>
<evidence type="ECO:0000256" key="1">
    <source>
        <dbReference type="SAM" id="MobiDB-lite"/>
    </source>
</evidence>
<reference evidence="4" key="1">
    <citation type="submission" date="2006-12" db="EMBL/GenBank/DDBJ databases">
        <title>Complete sequence of Halorhodospira halophila SL1.</title>
        <authorList>
            <consortium name="US DOE Joint Genome Institute"/>
            <person name="Copeland A."/>
            <person name="Lucas S."/>
            <person name="Lapidus A."/>
            <person name="Barry K."/>
            <person name="Detter J.C."/>
            <person name="Glavina del Rio T."/>
            <person name="Hammon N."/>
            <person name="Israni S."/>
            <person name="Dalin E."/>
            <person name="Tice H."/>
            <person name="Pitluck S."/>
            <person name="Saunders E."/>
            <person name="Brettin T."/>
            <person name="Bruce D."/>
            <person name="Han C."/>
            <person name="Tapia R."/>
            <person name="Schmutz J."/>
            <person name="Larimer F."/>
            <person name="Land M."/>
            <person name="Hauser L."/>
            <person name="Kyrpides N."/>
            <person name="Mikhailova N."/>
            <person name="Hoff W."/>
            <person name="Richardson P."/>
        </authorList>
    </citation>
    <scope>NUCLEOTIDE SEQUENCE [LARGE SCALE GENOMIC DNA]</scope>
    <source>
        <strain evidence="4">DSM 244 / SL1</strain>
    </source>
</reference>
<dbReference type="EMBL" id="CP000544">
    <property type="protein sequence ID" value="ABM62344.1"/>
    <property type="molecule type" value="Genomic_DNA"/>
</dbReference>
<organism evidence="3 4">
    <name type="scientific">Halorhodospira halophila (strain DSM 244 / SL1)</name>
    <name type="common">Ectothiorhodospira halophila (strain DSM 244 / SL1)</name>
    <dbReference type="NCBI Taxonomy" id="349124"/>
    <lineage>
        <taxon>Bacteria</taxon>
        <taxon>Pseudomonadati</taxon>
        <taxon>Pseudomonadota</taxon>
        <taxon>Gammaproteobacteria</taxon>
        <taxon>Chromatiales</taxon>
        <taxon>Ectothiorhodospiraceae</taxon>
        <taxon>Halorhodospira</taxon>
    </lineage>
</organism>
<proteinExistence type="predicted"/>
<name>A1WXD2_HALHL</name>
<dbReference type="AlphaFoldDB" id="A1WXD2"/>
<dbReference type="KEGG" id="hha:Hhal_1580"/>
<dbReference type="Proteomes" id="UP000000647">
    <property type="component" value="Chromosome"/>
</dbReference>
<evidence type="ECO:0000313" key="3">
    <source>
        <dbReference type="EMBL" id="ABM62344.1"/>
    </source>
</evidence>